<dbReference type="AlphaFoldDB" id="A0AAE3M3E6"/>
<comment type="caution">
    <text evidence="4">The sequence shown here is derived from an EMBL/GenBank/DDBJ whole genome shotgun (WGS) entry which is preliminary data.</text>
</comment>
<dbReference type="RefSeq" id="WP_301189657.1">
    <property type="nucleotide sequence ID" value="NZ_JAPDPJ010000010.1"/>
</dbReference>
<evidence type="ECO:0000256" key="2">
    <source>
        <dbReference type="SAM" id="SignalP"/>
    </source>
</evidence>
<keyword evidence="1 2" id="KW-0732">Signal</keyword>
<dbReference type="InterPro" id="IPR027385">
    <property type="entry name" value="Beta-barrel_OMP"/>
</dbReference>
<dbReference type="EMBL" id="JAPDPJ010000010">
    <property type="protein sequence ID" value="MCW3786087.1"/>
    <property type="molecule type" value="Genomic_DNA"/>
</dbReference>
<feature type="signal peptide" evidence="2">
    <location>
        <begin position="1"/>
        <end position="21"/>
    </location>
</feature>
<dbReference type="Proteomes" id="UP001209229">
    <property type="component" value="Unassembled WGS sequence"/>
</dbReference>
<evidence type="ECO:0000256" key="1">
    <source>
        <dbReference type="ARBA" id="ARBA00022729"/>
    </source>
</evidence>
<evidence type="ECO:0000313" key="5">
    <source>
        <dbReference type="Proteomes" id="UP001209229"/>
    </source>
</evidence>
<name>A0AAE3M3E6_9BACT</name>
<dbReference type="SUPFAM" id="SSF56935">
    <property type="entry name" value="Porins"/>
    <property type="match status" value="1"/>
</dbReference>
<gene>
    <name evidence="4" type="ORF">OM075_06380</name>
</gene>
<evidence type="ECO:0000313" key="4">
    <source>
        <dbReference type="EMBL" id="MCW3786087.1"/>
    </source>
</evidence>
<accession>A0AAE3M3E6</accession>
<keyword evidence="5" id="KW-1185">Reference proteome</keyword>
<feature type="domain" description="Outer membrane protein beta-barrel" evidence="3">
    <location>
        <begin position="8"/>
        <end position="219"/>
    </location>
</feature>
<evidence type="ECO:0000259" key="3">
    <source>
        <dbReference type="Pfam" id="PF13505"/>
    </source>
</evidence>
<proteinExistence type="predicted"/>
<dbReference type="Pfam" id="PF13505">
    <property type="entry name" value="OMP_b-brl"/>
    <property type="match status" value="1"/>
</dbReference>
<organism evidence="4 5">
    <name type="scientific">Plebeiibacterium sediminum</name>
    <dbReference type="NCBI Taxonomy" id="2992112"/>
    <lineage>
        <taxon>Bacteria</taxon>
        <taxon>Pseudomonadati</taxon>
        <taxon>Bacteroidota</taxon>
        <taxon>Bacteroidia</taxon>
        <taxon>Marinilabiliales</taxon>
        <taxon>Marinilabiliaceae</taxon>
        <taxon>Plebeiibacterium</taxon>
    </lineage>
</organism>
<reference evidence="4" key="1">
    <citation type="submission" date="2022-10" db="EMBL/GenBank/DDBJ databases">
        <authorList>
            <person name="Yu W.X."/>
        </authorList>
    </citation>
    <scope>NUCLEOTIDE SEQUENCE</scope>
    <source>
        <strain evidence="4">AAT</strain>
    </source>
</reference>
<protein>
    <submittedName>
        <fullName evidence="4">PorT family protein</fullName>
    </submittedName>
</protein>
<sequence length="282" mass="31125">MKIYNIFVLLLLMVAASSIHAQIRIQPSLGFGIQKLNFKSDIATVDGTSGITLGANAFYELNEDMFVGAGFAMMTYGADATINYNYQSGTSRVDMDGDSYFLSADFNGVSEKYRMTTIEIPILFKYQRWVSPDILISGTTGPVFILPGGLKSEFVSGNLATSGYYPEWNVTIDDIPEYGFSNRTLSSDMPDYDLKATFGWTFQLGAEYYLAKRLNLTATLYYQTGFGSVVDVKSDAVFMEDPSVYNGSMYYSDKVTLSSVGIKLGLLFDLTPPEKAGVKSIR</sequence>
<feature type="chain" id="PRO_5041971039" evidence="2">
    <location>
        <begin position="22"/>
        <end position="282"/>
    </location>
</feature>